<dbReference type="SUPFAM" id="SSF47473">
    <property type="entry name" value="EF-hand"/>
    <property type="match status" value="1"/>
</dbReference>
<reference evidence="5" key="1">
    <citation type="submission" date="2025-08" db="UniProtKB">
        <authorList>
            <consortium name="RefSeq"/>
        </authorList>
    </citation>
    <scope>IDENTIFICATION</scope>
</reference>
<feature type="domain" description="EF-hand" evidence="3">
    <location>
        <begin position="14"/>
        <end position="49"/>
    </location>
</feature>
<dbReference type="PROSITE" id="PS50222">
    <property type="entry name" value="EF_HAND_2"/>
    <property type="match status" value="3"/>
</dbReference>
<proteinExistence type="predicted"/>
<evidence type="ECO:0000259" key="3">
    <source>
        <dbReference type="PROSITE" id="PS50222"/>
    </source>
</evidence>
<keyword evidence="2" id="KW-0106">Calcium</keyword>
<feature type="domain" description="EF-hand" evidence="3">
    <location>
        <begin position="123"/>
        <end position="156"/>
    </location>
</feature>
<organism evidence="4 5">
    <name type="scientific">Dioscorea cayennensis subsp. rotundata</name>
    <name type="common">White Guinea yam</name>
    <name type="synonym">Dioscorea rotundata</name>
    <dbReference type="NCBI Taxonomy" id="55577"/>
    <lineage>
        <taxon>Eukaryota</taxon>
        <taxon>Viridiplantae</taxon>
        <taxon>Streptophyta</taxon>
        <taxon>Embryophyta</taxon>
        <taxon>Tracheophyta</taxon>
        <taxon>Spermatophyta</taxon>
        <taxon>Magnoliopsida</taxon>
        <taxon>Liliopsida</taxon>
        <taxon>Dioscoreales</taxon>
        <taxon>Dioscoreaceae</taxon>
        <taxon>Dioscorea</taxon>
    </lineage>
</organism>
<dbReference type="RefSeq" id="XP_039145138.1">
    <property type="nucleotide sequence ID" value="XM_039289204.1"/>
</dbReference>
<dbReference type="InterPro" id="IPR002048">
    <property type="entry name" value="EF_hand_dom"/>
</dbReference>
<dbReference type="PANTHER" id="PTHR23050">
    <property type="entry name" value="CALCIUM BINDING PROTEIN"/>
    <property type="match status" value="1"/>
</dbReference>
<name>A0AB40D150_DIOCR</name>
<sequence>MAPPQPNAGIDILAHVFSMMEAFRAFDSDNDGQITVDELGGIMSSLGYNPSRQEIVDMMRRGDTDGDGLLSIEEFLDVNTRELSLGSLAGSLSAALPALSFQSGDYEITGEELFEVLGEFGNLSLEQCLEIAASMDGDGDGAVNLEDFRLVVNALL</sequence>
<evidence type="ECO:0000256" key="1">
    <source>
        <dbReference type="ARBA" id="ARBA00022737"/>
    </source>
</evidence>
<gene>
    <name evidence="5" type="primary">LOC120282398</name>
</gene>
<keyword evidence="1" id="KW-0677">Repeat</keyword>
<dbReference type="SMART" id="SM00054">
    <property type="entry name" value="EFh"/>
    <property type="match status" value="3"/>
</dbReference>
<dbReference type="FunFam" id="1.10.238.10:FF:000178">
    <property type="entry name" value="Calmodulin-2 A"/>
    <property type="match status" value="1"/>
</dbReference>
<accession>A0AB40D150</accession>
<dbReference type="InterPro" id="IPR050145">
    <property type="entry name" value="Centrin_CML-like"/>
</dbReference>
<dbReference type="InterPro" id="IPR011992">
    <property type="entry name" value="EF-hand-dom_pair"/>
</dbReference>
<dbReference type="Proteomes" id="UP001515500">
    <property type="component" value="Chromosome 18"/>
</dbReference>
<dbReference type="GeneID" id="120282398"/>
<evidence type="ECO:0000313" key="5">
    <source>
        <dbReference type="RefSeq" id="XP_039145138.1"/>
    </source>
</evidence>
<dbReference type="Pfam" id="PF13499">
    <property type="entry name" value="EF-hand_7"/>
    <property type="match status" value="1"/>
</dbReference>
<evidence type="ECO:0000256" key="2">
    <source>
        <dbReference type="ARBA" id="ARBA00022837"/>
    </source>
</evidence>
<feature type="domain" description="EF-hand" evidence="3">
    <location>
        <begin position="50"/>
        <end position="85"/>
    </location>
</feature>
<dbReference type="CDD" id="cd00051">
    <property type="entry name" value="EFh"/>
    <property type="match status" value="1"/>
</dbReference>
<dbReference type="PROSITE" id="PS00018">
    <property type="entry name" value="EF_HAND_1"/>
    <property type="match status" value="3"/>
</dbReference>
<protein>
    <submittedName>
        <fullName evidence="5">Probable calcium-binding protein CML29</fullName>
    </submittedName>
</protein>
<dbReference type="Gene3D" id="1.10.238.10">
    <property type="entry name" value="EF-hand"/>
    <property type="match status" value="2"/>
</dbReference>
<dbReference type="GO" id="GO:0005509">
    <property type="term" value="F:calcium ion binding"/>
    <property type="evidence" value="ECO:0007669"/>
    <property type="project" value="InterPro"/>
</dbReference>
<dbReference type="Pfam" id="PF13202">
    <property type="entry name" value="EF-hand_5"/>
    <property type="match status" value="1"/>
</dbReference>
<evidence type="ECO:0000313" key="4">
    <source>
        <dbReference type="Proteomes" id="UP001515500"/>
    </source>
</evidence>
<dbReference type="InterPro" id="IPR018247">
    <property type="entry name" value="EF_Hand_1_Ca_BS"/>
</dbReference>
<dbReference type="GO" id="GO:0043226">
    <property type="term" value="C:organelle"/>
    <property type="evidence" value="ECO:0007669"/>
    <property type="project" value="UniProtKB-ARBA"/>
</dbReference>
<dbReference type="AlphaFoldDB" id="A0AB40D150"/>
<keyword evidence="4" id="KW-1185">Reference proteome</keyword>